<dbReference type="Pfam" id="PF13360">
    <property type="entry name" value="PQQ_2"/>
    <property type="match status" value="1"/>
</dbReference>
<keyword evidence="4 6" id="KW-0449">Lipoprotein</keyword>
<evidence type="ECO:0000313" key="7">
    <source>
        <dbReference type="Proteomes" id="UP000006334"/>
    </source>
</evidence>
<keyword evidence="7" id="KW-1185">Reference proteome</keyword>
<dbReference type="InterPro" id="IPR002372">
    <property type="entry name" value="PQQ_rpt_dom"/>
</dbReference>
<feature type="domain" description="Pyrrolo-quinoline quinone repeat" evidence="5">
    <location>
        <begin position="115"/>
        <end position="332"/>
    </location>
</feature>
<dbReference type="OrthoDB" id="5173551at2"/>
<evidence type="ECO:0000256" key="4">
    <source>
        <dbReference type="HAMAP-Rule" id="MF_00923"/>
    </source>
</evidence>
<accession>K6XTY6</accession>
<dbReference type="InterPro" id="IPR011047">
    <property type="entry name" value="Quinoprotein_ADH-like_sf"/>
</dbReference>
<dbReference type="HAMAP" id="MF_00923">
    <property type="entry name" value="OM_assembly_BamB"/>
    <property type="match status" value="1"/>
</dbReference>
<comment type="function">
    <text evidence="4">Part of the outer membrane protein assembly complex, which is involved in assembly and insertion of beta-barrel proteins into the outer membrane.</text>
</comment>
<evidence type="ECO:0000256" key="3">
    <source>
        <dbReference type="ARBA" id="ARBA00023237"/>
    </source>
</evidence>
<dbReference type="RefSeq" id="WP_008844956.1">
    <property type="nucleotide sequence ID" value="NZ_BAEN01000049.1"/>
</dbReference>
<sequence>MRLGWIKVVTFVSVMTLAGCSTISGWFMDDEEIEIRTLQPIESQFTANRLWSDNLTGGVDKFYSRLRPAVAYDKVFAASRQGIVAAYELESGKQVWKRDLAFYPNDKWYSFITNMWSNGISAKISGGITVIYETVFFGSENGEVFALDVNTGETKWTSKVRGEIIASPAVDENVVLVNTGSGALFALDASTGKQLWLFESDVPALSLRGISAPVAANGGALVGTATGKLVVNILGSGQTAWEQTISAPSGATELERIVDIDSQPLVVGPNVYVISFDGTLASVELRSGRVIWKREYNSYRRLGIDGNSLYVTDKNSNIYSIDRRNGVEMWSQSSLKKRNLTSPESIGKYIVVGDKYGFLHWLDKTDGKIVSRMDIGGDDEDEGIYVAPVAFGNKLYTQTRDGELIAIEVPII</sequence>
<name>K6XTY6_9ALTE</name>
<dbReference type="InterPro" id="IPR017687">
    <property type="entry name" value="BamB"/>
</dbReference>
<dbReference type="InterPro" id="IPR018391">
    <property type="entry name" value="PQQ_b-propeller_rpt"/>
</dbReference>
<organism evidence="6 7">
    <name type="scientific">Aliiglaciecola lipolytica E3</name>
    <dbReference type="NCBI Taxonomy" id="1127673"/>
    <lineage>
        <taxon>Bacteria</taxon>
        <taxon>Pseudomonadati</taxon>
        <taxon>Pseudomonadota</taxon>
        <taxon>Gammaproteobacteria</taxon>
        <taxon>Alteromonadales</taxon>
        <taxon>Alteromonadaceae</taxon>
        <taxon>Aliiglaciecola</taxon>
    </lineage>
</organism>
<proteinExistence type="inferred from homology"/>
<dbReference type="AlphaFoldDB" id="K6XTY6"/>
<evidence type="ECO:0000313" key="6">
    <source>
        <dbReference type="EMBL" id="GAC15151.1"/>
    </source>
</evidence>
<comment type="similarity">
    <text evidence="4">Belongs to the BamB family.</text>
</comment>
<dbReference type="EMBL" id="BAEN01000049">
    <property type="protein sequence ID" value="GAC15151.1"/>
    <property type="molecule type" value="Genomic_DNA"/>
</dbReference>
<comment type="subcellular location">
    <subcellularLocation>
        <location evidence="4">Cell outer membrane</location>
        <topology evidence="4">Lipid-anchor</topology>
    </subcellularLocation>
</comment>
<reference evidence="6 7" key="1">
    <citation type="journal article" date="2017" name="Antonie Van Leeuwenhoek">
        <title>Rhizobium rhizosphaerae sp. nov., a novel species isolated from rice rhizosphere.</title>
        <authorList>
            <person name="Zhao J.J."/>
            <person name="Zhang J."/>
            <person name="Zhang R.J."/>
            <person name="Zhang C.W."/>
            <person name="Yin H.Q."/>
            <person name="Zhang X.X."/>
        </authorList>
    </citation>
    <scope>NUCLEOTIDE SEQUENCE [LARGE SCALE GENOMIC DNA]</scope>
    <source>
        <strain evidence="6 7">E3</strain>
    </source>
</reference>
<dbReference type="SMART" id="SM00564">
    <property type="entry name" value="PQQ"/>
    <property type="match status" value="6"/>
</dbReference>
<dbReference type="InterPro" id="IPR015943">
    <property type="entry name" value="WD40/YVTN_repeat-like_dom_sf"/>
</dbReference>
<keyword evidence="2 4" id="KW-0472">Membrane</keyword>
<dbReference type="NCBIfam" id="TIGR03300">
    <property type="entry name" value="assembly_YfgL"/>
    <property type="match status" value="1"/>
</dbReference>
<dbReference type="Proteomes" id="UP000006334">
    <property type="component" value="Unassembled WGS sequence"/>
</dbReference>
<dbReference type="PANTHER" id="PTHR34512:SF30">
    <property type="entry name" value="OUTER MEMBRANE PROTEIN ASSEMBLY FACTOR BAMB"/>
    <property type="match status" value="1"/>
</dbReference>
<comment type="caution">
    <text evidence="6">The sequence shown here is derived from an EMBL/GenBank/DDBJ whole genome shotgun (WGS) entry which is preliminary data.</text>
</comment>
<dbReference type="STRING" id="1127673.GLIP_2525"/>
<dbReference type="NCBIfam" id="NF008351">
    <property type="entry name" value="PRK11138.1"/>
    <property type="match status" value="1"/>
</dbReference>
<protein>
    <recommendedName>
        <fullName evidence="4">Outer membrane protein assembly factor BamB</fullName>
    </recommendedName>
</protein>
<dbReference type="GO" id="GO:0051205">
    <property type="term" value="P:protein insertion into membrane"/>
    <property type="evidence" value="ECO:0007669"/>
    <property type="project" value="UniProtKB-UniRule"/>
</dbReference>
<evidence type="ECO:0000259" key="5">
    <source>
        <dbReference type="Pfam" id="PF13360"/>
    </source>
</evidence>
<dbReference type="GO" id="GO:0043165">
    <property type="term" value="P:Gram-negative-bacterium-type cell outer membrane assembly"/>
    <property type="evidence" value="ECO:0007669"/>
    <property type="project" value="UniProtKB-UniRule"/>
</dbReference>
<dbReference type="eggNOG" id="COG1520">
    <property type="taxonomic scope" value="Bacteria"/>
</dbReference>
<dbReference type="PROSITE" id="PS51257">
    <property type="entry name" value="PROKAR_LIPOPROTEIN"/>
    <property type="match status" value="1"/>
</dbReference>
<dbReference type="GO" id="GO:0009279">
    <property type="term" value="C:cell outer membrane"/>
    <property type="evidence" value="ECO:0007669"/>
    <property type="project" value="UniProtKB-SubCell"/>
</dbReference>
<comment type="subunit">
    <text evidence="4">Part of the Bam complex.</text>
</comment>
<dbReference type="SUPFAM" id="SSF50998">
    <property type="entry name" value="Quinoprotein alcohol dehydrogenase-like"/>
    <property type="match status" value="1"/>
</dbReference>
<gene>
    <name evidence="6" type="primary">yfgL</name>
    <name evidence="4" type="synonym">bamB</name>
    <name evidence="6" type="ORF">GLIP_2525</name>
</gene>
<keyword evidence="3 4" id="KW-0998">Cell outer membrane</keyword>
<dbReference type="PANTHER" id="PTHR34512">
    <property type="entry name" value="CELL SURFACE PROTEIN"/>
    <property type="match status" value="1"/>
</dbReference>
<evidence type="ECO:0000256" key="1">
    <source>
        <dbReference type="ARBA" id="ARBA00022729"/>
    </source>
</evidence>
<dbReference type="Gene3D" id="2.130.10.10">
    <property type="entry name" value="YVTN repeat-like/Quinoprotein amine dehydrogenase"/>
    <property type="match status" value="1"/>
</dbReference>
<keyword evidence="1 4" id="KW-0732">Signal</keyword>
<evidence type="ECO:0000256" key="2">
    <source>
        <dbReference type="ARBA" id="ARBA00023136"/>
    </source>
</evidence>
<keyword evidence="4" id="KW-0564">Palmitate</keyword>